<evidence type="ECO:0000313" key="2">
    <source>
        <dbReference type="EMBL" id="MBF1650418.1"/>
    </source>
</evidence>
<gene>
    <name evidence="2" type="ORF">HXO56_10095</name>
</gene>
<feature type="transmembrane region" description="Helical" evidence="1">
    <location>
        <begin position="32"/>
        <end position="53"/>
    </location>
</feature>
<proteinExistence type="predicted"/>
<organism evidence="2 3">
    <name type="scientific">Rothia dentocariosa</name>
    <dbReference type="NCBI Taxonomy" id="2047"/>
    <lineage>
        <taxon>Bacteria</taxon>
        <taxon>Bacillati</taxon>
        <taxon>Actinomycetota</taxon>
        <taxon>Actinomycetes</taxon>
        <taxon>Micrococcales</taxon>
        <taxon>Micrococcaceae</taxon>
        <taxon>Rothia</taxon>
    </lineage>
</organism>
<comment type="caution">
    <text evidence="2">The sequence shown here is derived from an EMBL/GenBank/DDBJ whole genome shotgun (WGS) entry which is preliminary data.</text>
</comment>
<sequence>MDDHRLNAESRIQSITEPPLLEPSKPRTARPIAWSILICAILCVIAAIIIPFLTKQTTLSLVLYAIGGVLTVLALIVFTRRNRPSVATVAHKSVDIFGVTRAERESIYQQATAQLEDQNAKTRQKSLYTFLALVDKCLEDETLSYEDRNKEGQRIVNKISRYIQSPPIFDPHALELTHGAFHAKSALLREEAELRFGLMQQIRDRLRAPSDAGGYQDGPWTNFEYDFSGSTFFYPIEFSRVFFNKTADFSGCTYRYEADFSGTIYRNWADFRGSTYLAHANFSGSSYHGAASLNDSVYRSTADFSGNLYLDQANFSGSTYHEAVTFVDSTYRNWAVFRNSTYLGAVDFSRSEYHNQANFHNSVYTGAVTFNNSVYHNQANFHNCVYTRVASFGDCTYHRADFSGSVYTDDVHFNNCRYGGDVYFRRSVYNGWADFQGSMYSKWANYTSSLYYGLAGFQNSTYADKALFRGSVYGNAVTFQGSVFTGAAPAFMNVEAWAQYISFFAPTENVFSLGQGYSIDTGASGLPSECPPLAVEHQQYLAHKNGELQEITQHLHGDDARRSTDKLGLTKELSSRLKSTVEELHAWREKITTILLQEQDRQQVGV</sequence>
<dbReference type="EMBL" id="JABZXJ010000053">
    <property type="protein sequence ID" value="MBF1650418.1"/>
    <property type="molecule type" value="Genomic_DNA"/>
</dbReference>
<keyword evidence="1" id="KW-1133">Transmembrane helix</keyword>
<protein>
    <submittedName>
        <fullName evidence="2">Pentapeptide repeat-containing protein</fullName>
    </submittedName>
</protein>
<evidence type="ECO:0000313" key="3">
    <source>
        <dbReference type="Proteomes" id="UP000769484"/>
    </source>
</evidence>
<keyword evidence="1" id="KW-0472">Membrane</keyword>
<keyword evidence="1" id="KW-0812">Transmembrane</keyword>
<dbReference type="Gene3D" id="2.160.20.80">
    <property type="entry name" value="E3 ubiquitin-protein ligase SopA"/>
    <property type="match status" value="1"/>
</dbReference>
<dbReference type="AlphaFoldDB" id="A0A930PJW2"/>
<evidence type="ECO:0000256" key="1">
    <source>
        <dbReference type="SAM" id="Phobius"/>
    </source>
</evidence>
<name>A0A930PJW2_9MICC</name>
<accession>A0A930PJW2</accession>
<reference evidence="2" key="1">
    <citation type="submission" date="2020-04" db="EMBL/GenBank/DDBJ databases">
        <title>Deep metagenomics examines the oral microbiome during advanced dental caries in children, revealing novel taxa and co-occurrences with host molecules.</title>
        <authorList>
            <person name="Baker J.L."/>
            <person name="Morton J.T."/>
            <person name="Dinis M."/>
            <person name="Alvarez R."/>
            <person name="Tran N.C."/>
            <person name="Knight R."/>
            <person name="Edlund A."/>
        </authorList>
    </citation>
    <scope>NUCLEOTIDE SEQUENCE</scope>
    <source>
        <strain evidence="2">JCVI_47_bin.4</strain>
    </source>
</reference>
<feature type="transmembrane region" description="Helical" evidence="1">
    <location>
        <begin position="59"/>
        <end position="78"/>
    </location>
</feature>
<dbReference type="Proteomes" id="UP000769484">
    <property type="component" value="Unassembled WGS sequence"/>
</dbReference>